<protein>
    <recommendedName>
        <fullName evidence="1">Bacteriophage T5 Orf172 DNA-binding domain-containing protein</fullName>
    </recommendedName>
</protein>
<sequence length="234" mass="26557">WLKLHTPLTERTIKEYASAFKRIADNLAQSNSIELFSEDMKDLKDLQKIKENYFSIEENGNTDKRSNGRYSAAFNKFIAFQEFQKSTPISDEGGIVYILSNPAMPGLVKIGKTGNLDLRMRSLFSSGVPLPFRCVYAKKVKNYSDVEHGLHSGLKSVRENSNREFFRIPGEDVINLLKMMPGEDVTPKEDNFEDKEDQVAFEKATRIGQRFNFEMVGIKSGSILNFAGDDNMTC</sequence>
<reference evidence="2" key="1">
    <citation type="submission" date="2018-05" db="EMBL/GenBank/DDBJ databases">
        <authorList>
            <person name="Lanie J.A."/>
            <person name="Ng W.-L."/>
            <person name="Kazmierczak K.M."/>
            <person name="Andrzejewski T.M."/>
            <person name="Davidsen T.M."/>
            <person name="Wayne K.J."/>
            <person name="Tettelin H."/>
            <person name="Glass J.I."/>
            <person name="Rusch D."/>
            <person name="Podicherti R."/>
            <person name="Tsui H.-C.T."/>
            <person name="Winkler M.E."/>
        </authorList>
    </citation>
    <scope>NUCLEOTIDE SEQUENCE</scope>
</reference>
<dbReference type="Pfam" id="PF10544">
    <property type="entry name" value="T5orf172"/>
    <property type="match status" value="1"/>
</dbReference>
<name>A0A383DQU1_9ZZZZ</name>
<dbReference type="EMBL" id="UINC01219421">
    <property type="protein sequence ID" value="SVE46877.1"/>
    <property type="molecule type" value="Genomic_DNA"/>
</dbReference>
<gene>
    <name evidence="2" type="ORF">METZ01_LOCUS499731</name>
</gene>
<proteinExistence type="predicted"/>
<dbReference type="InterPro" id="IPR018306">
    <property type="entry name" value="Phage_T5_Orf172_DNA-bd"/>
</dbReference>
<dbReference type="SMART" id="SM00974">
    <property type="entry name" value="T5orf172"/>
    <property type="match status" value="1"/>
</dbReference>
<dbReference type="AlphaFoldDB" id="A0A383DQU1"/>
<accession>A0A383DQU1</accession>
<feature type="domain" description="Bacteriophage T5 Orf172 DNA-binding" evidence="1">
    <location>
        <begin position="102"/>
        <end position="180"/>
    </location>
</feature>
<feature type="non-terminal residue" evidence="2">
    <location>
        <position position="234"/>
    </location>
</feature>
<evidence type="ECO:0000313" key="2">
    <source>
        <dbReference type="EMBL" id="SVE46877.1"/>
    </source>
</evidence>
<organism evidence="2">
    <name type="scientific">marine metagenome</name>
    <dbReference type="NCBI Taxonomy" id="408172"/>
    <lineage>
        <taxon>unclassified sequences</taxon>
        <taxon>metagenomes</taxon>
        <taxon>ecological metagenomes</taxon>
    </lineage>
</organism>
<feature type="non-terminal residue" evidence="2">
    <location>
        <position position="1"/>
    </location>
</feature>
<evidence type="ECO:0000259" key="1">
    <source>
        <dbReference type="SMART" id="SM00974"/>
    </source>
</evidence>